<organism evidence="1 2">
    <name type="scientific">Salinicola acroporae</name>
    <dbReference type="NCBI Taxonomy" id="1541440"/>
    <lineage>
        <taxon>Bacteria</taxon>
        <taxon>Pseudomonadati</taxon>
        <taxon>Pseudomonadota</taxon>
        <taxon>Gammaproteobacteria</taxon>
        <taxon>Oceanospirillales</taxon>
        <taxon>Halomonadaceae</taxon>
        <taxon>Salinicola</taxon>
    </lineage>
</organism>
<dbReference type="RefSeq" id="WP_280338040.1">
    <property type="nucleotide sequence ID" value="NZ_PGFS01000001.1"/>
</dbReference>
<dbReference type="Proteomes" id="UP001162135">
    <property type="component" value="Unassembled WGS sequence"/>
</dbReference>
<dbReference type="EMBL" id="PGFS01000001">
    <property type="protein sequence ID" value="MDH4573463.1"/>
    <property type="molecule type" value="Genomic_DNA"/>
</dbReference>
<keyword evidence="2" id="KW-1185">Reference proteome</keyword>
<dbReference type="Gene3D" id="2.60.120.260">
    <property type="entry name" value="Galactose-binding domain-like"/>
    <property type="match status" value="1"/>
</dbReference>
<accession>A0ABT6I7H7</accession>
<name>A0ABT6I7H7_9GAMM</name>
<proteinExistence type="predicted"/>
<gene>
    <name evidence="1" type="ORF">CUR86_14130</name>
</gene>
<reference evidence="1" key="2">
    <citation type="submission" date="2017-11" db="EMBL/GenBank/DDBJ databases">
        <authorList>
            <person name="Das S.K."/>
        </authorList>
    </citation>
    <scope>NUCLEOTIDE SEQUENCE</scope>
    <source>
        <strain evidence="1">S4-41</strain>
    </source>
</reference>
<reference evidence="1" key="1">
    <citation type="journal article" date="2015" name="Antonie Van Leeuwenhoek">
        <title>Comparative 16S rRNA signatures and multilocus sequence analysis for the genus Salinicola and description of Salinicola acroporae sp. nov., isolated from coral Acropora digitifera.</title>
        <authorList>
            <person name="Lepcha R.T."/>
            <person name="Poddar A."/>
            <person name="Schumann P."/>
            <person name="Das S.K."/>
        </authorList>
    </citation>
    <scope>NUCLEOTIDE SEQUENCE</scope>
    <source>
        <strain evidence="1">S4-41</strain>
    </source>
</reference>
<dbReference type="InterPro" id="IPR008979">
    <property type="entry name" value="Galactose-bd-like_sf"/>
</dbReference>
<sequence>MTNTGGWSNYQANNGIELDLAAGEQTLRLTFNGGAMNLQSFTLTPENTVAAAAPMATRMASEEDSSLMQTMAFDGVVSSDDVAVAGVDHPDTVGVA</sequence>
<protein>
    <submittedName>
        <fullName evidence="1">Uncharacterized protein</fullName>
    </submittedName>
</protein>
<evidence type="ECO:0000313" key="2">
    <source>
        <dbReference type="Proteomes" id="UP001162135"/>
    </source>
</evidence>
<evidence type="ECO:0000313" key="1">
    <source>
        <dbReference type="EMBL" id="MDH4573463.1"/>
    </source>
</evidence>
<dbReference type="SUPFAM" id="SSF49785">
    <property type="entry name" value="Galactose-binding domain-like"/>
    <property type="match status" value="1"/>
</dbReference>
<comment type="caution">
    <text evidence="1">The sequence shown here is derived from an EMBL/GenBank/DDBJ whole genome shotgun (WGS) entry which is preliminary data.</text>
</comment>